<name>A0A9W9PLT8_9EURO</name>
<proteinExistence type="predicted"/>
<dbReference type="EMBL" id="JAPZBO010000010">
    <property type="protein sequence ID" value="KAJ5299489.1"/>
    <property type="molecule type" value="Genomic_DNA"/>
</dbReference>
<gene>
    <name evidence="2" type="ORF">N7476_011046</name>
</gene>
<evidence type="ECO:0000313" key="3">
    <source>
        <dbReference type="Proteomes" id="UP001147746"/>
    </source>
</evidence>
<feature type="region of interest" description="Disordered" evidence="1">
    <location>
        <begin position="99"/>
        <end position="119"/>
    </location>
</feature>
<sequence length="138" mass="14938">MGVDHSLSPEAYFSKAFVHACHTGEPSRVQEFLASGRVTAEDLDQGHGAATRQAHAEIVATLFDTGASVSDWAISALHGRSKQDLPVILLDAGADPTARSAGKRYYGEPPSAVAKHQQNPEIKEKLLYLLRSEKLQDE</sequence>
<dbReference type="AlphaFoldDB" id="A0A9W9PLT8"/>
<comment type="caution">
    <text evidence="2">The sequence shown here is derived from an EMBL/GenBank/DDBJ whole genome shotgun (WGS) entry which is preliminary data.</text>
</comment>
<dbReference type="Gene3D" id="1.25.40.20">
    <property type="entry name" value="Ankyrin repeat-containing domain"/>
    <property type="match status" value="1"/>
</dbReference>
<accession>A0A9W9PLT8</accession>
<organism evidence="2 3">
    <name type="scientific">Penicillium atrosanguineum</name>
    <dbReference type="NCBI Taxonomy" id="1132637"/>
    <lineage>
        <taxon>Eukaryota</taxon>
        <taxon>Fungi</taxon>
        <taxon>Dikarya</taxon>
        <taxon>Ascomycota</taxon>
        <taxon>Pezizomycotina</taxon>
        <taxon>Eurotiomycetes</taxon>
        <taxon>Eurotiomycetidae</taxon>
        <taxon>Eurotiales</taxon>
        <taxon>Aspergillaceae</taxon>
        <taxon>Penicillium</taxon>
    </lineage>
</organism>
<keyword evidence="3" id="KW-1185">Reference proteome</keyword>
<reference evidence="2" key="1">
    <citation type="submission" date="2022-12" db="EMBL/GenBank/DDBJ databases">
        <authorList>
            <person name="Petersen C."/>
        </authorList>
    </citation>
    <scope>NUCLEOTIDE SEQUENCE</scope>
    <source>
        <strain evidence="2">IBT 21472</strain>
    </source>
</reference>
<reference evidence="2" key="2">
    <citation type="journal article" date="2023" name="IMA Fungus">
        <title>Comparative genomic study of the Penicillium genus elucidates a diverse pangenome and 15 lateral gene transfer events.</title>
        <authorList>
            <person name="Petersen C."/>
            <person name="Sorensen T."/>
            <person name="Nielsen M.R."/>
            <person name="Sondergaard T.E."/>
            <person name="Sorensen J.L."/>
            <person name="Fitzpatrick D.A."/>
            <person name="Frisvad J.C."/>
            <person name="Nielsen K.L."/>
        </authorList>
    </citation>
    <scope>NUCLEOTIDE SEQUENCE</scope>
    <source>
        <strain evidence="2">IBT 21472</strain>
    </source>
</reference>
<evidence type="ECO:0000313" key="2">
    <source>
        <dbReference type="EMBL" id="KAJ5299489.1"/>
    </source>
</evidence>
<protein>
    <submittedName>
        <fullName evidence="2">Uncharacterized protein</fullName>
    </submittedName>
</protein>
<evidence type="ECO:0000256" key="1">
    <source>
        <dbReference type="SAM" id="MobiDB-lite"/>
    </source>
</evidence>
<dbReference type="Proteomes" id="UP001147746">
    <property type="component" value="Unassembled WGS sequence"/>
</dbReference>
<dbReference type="InterPro" id="IPR036770">
    <property type="entry name" value="Ankyrin_rpt-contain_sf"/>
</dbReference>